<dbReference type="AlphaFoldDB" id="A0A3P5WJG6"/>
<name>A0A3P5WJG6_9MICC</name>
<dbReference type="OrthoDB" id="4944228at2"/>
<organism evidence="1 2">
    <name type="scientific">Arthrobacter ulcerisalmonis</name>
    <dbReference type="NCBI Taxonomy" id="2483813"/>
    <lineage>
        <taxon>Bacteria</taxon>
        <taxon>Bacillati</taxon>
        <taxon>Actinomycetota</taxon>
        <taxon>Actinomycetes</taxon>
        <taxon>Micrococcales</taxon>
        <taxon>Micrococcaceae</taxon>
        <taxon>Arthrobacter</taxon>
    </lineage>
</organism>
<accession>A0A3P5WJG6</accession>
<keyword evidence="2" id="KW-1185">Reference proteome</keyword>
<gene>
    <name evidence="1" type="ORF">PSET11_00646</name>
</gene>
<evidence type="ECO:0000313" key="1">
    <source>
        <dbReference type="EMBL" id="VDC20952.1"/>
    </source>
</evidence>
<dbReference type="Proteomes" id="UP000280861">
    <property type="component" value="Unassembled WGS sequence"/>
</dbReference>
<sequence length="101" mass="11613">MQAILFPTEFNTDYLYGLASHIWMGDGLYPSAHNRRDAYALPTYDINGQWFYPSRYNTFLSPQLPVYVLDDGFLMSTGHGIEEPGLPIFEVRCMCLPQLEN</sequence>
<proteinExistence type="predicted"/>
<reference evidence="1 2" key="1">
    <citation type="submission" date="2018-11" db="EMBL/GenBank/DDBJ databases">
        <authorList>
            <person name="Criscuolo A."/>
        </authorList>
    </citation>
    <scope>NUCLEOTIDE SEQUENCE [LARGE SCALE GENOMIC DNA]</scope>
    <source>
        <strain evidence="1">AT11b</strain>
    </source>
</reference>
<evidence type="ECO:0000313" key="2">
    <source>
        <dbReference type="Proteomes" id="UP000280861"/>
    </source>
</evidence>
<protein>
    <submittedName>
        <fullName evidence="1">Uncharacterized protein</fullName>
    </submittedName>
</protein>
<dbReference type="EMBL" id="UXAU01000011">
    <property type="protein sequence ID" value="VDC20952.1"/>
    <property type="molecule type" value="Genomic_DNA"/>
</dbReference>
<dbReference type="RefSeq" id="WP_124090659.1">
    <property type="nucleotide sequence ID" value="NZ_CBCRYA010000012.1"/>
</dbReference>